<evidence type="ECO:0000313" key="4">
    <source>
        <dbReference type="Proteomes" id="UP001500298"/>
    </source>
</evidence>
<evidence type="ECO:0000256" key="2">
    <source>
        <dbReference type="SAM" id="Phobius"/>
    </source>
</evidence>
<keyword evidence="4" id="KW-1185">Reference proteome</keyword>
<sequence>MKDVLSLKQYVKQVEESLDQNTPRFYGERNKQFKRMAEVSRWLLAALGIGTSIWFMSALLLKLFPEWVAVGVAGVLLGGWELAKAEMVTVSFRNYYSGIKSSIYLGVLALLFSAGSVYMSVNGAEALYKEMDGEVRKVALVYQQQEDSLWTSLQQEKQDIATKMEAIEKYKETRWGGLLSASENKQLLNYQEQLKTLEEKYHRNEKALREEKVQALALANANTESNAMVFVVMALLVDLLILLVNWYIPYYHKMVVEEMQLLVSREQEDWFTGNYRIQELMQLWKGAPQVMALPQTSSACSETSNEASSAKTVAQEPVQIGFQRPEKPLKTQEESRETGITCESSKHDLIVAAIRGGCRDMRALCRIGFNPLQVKEYLNKYATT</sequence>
<gene>
    <name evidence="3" type="ORF">GCM10023331_26310</name>
</gene>
<feature type="transmembrane region" description="Helical" evidence="2">
    <location>
        <begin position="103"/>
        <end position="121"/>
    </location>
</feature>
<feature type="coiled-coil region" evidence="1">
    <location>
        <begin position="153"/>
        <end position="214"/>
    </location>
</feature>
<keyword evidence="2" id="KW-0472">Membrane</keyword>
<name>A0ABP9DDJ5_9BACT</name>
<dbReference type="Proteomes" id="UP001500298">
    <property type="component" value="Unassembled WGS sequence"/>
</dbReference>
<dbReference type="RefSeq" id="WP_345372523.1">
    <property type="nucleotide sequence ID" value="NZ_BAABJX010000038.1"/>
</dbReference>
<comment type="caution">
    <text evidence="3">The sequence shown here is derived from an EMBL/GenBank/DDBJ whole genome shotgun (WGS) entry which is preliminary data.</text>
</comment>
<proteinExistence type="predicted"/>
<feature type="transmembrane region" description="Helical" evidence="2">
    <location>
        <begin position="227"/>
        <end position="248"/>
    </location>
</feature>
<feature type="transmembrane region" description="Helical" evidence="2">
    <location>
        <begin position="67"/>
        <end position="83"/>
    </location>
</feature>
<keyword evidence="2" id="KW-1133">Transmembrane helix</keyword>
<organism evidence="3 4">
    <name type="scientific">Algivirga pacifica</name>
    <dbReference type="NCBI Taxonomy" id="1162670"/>
    <lineage>
        <taxon>Bacteria</taxon>
        <taxon>Pseudomonadati</taxon>
        <taxon>Bacteroidota</taxon>
        <taxon>Cytophagia</taxon>
        <taxon>Cytophagales</taxon>
        <taxon>Flammeovirgaceae</taxon>
        <taxon>Algivirga</taxon>
    </lineage>
</organism>
<feature type="transmembrane region" description="Helical" evidence="2">
    <location>
        <begin position="39"/>
        <end position="61"/>
    </location>
</feature>
<evidence type="ECO:0000313" key="3">
    <source>
        <dbReference type="EMBL" id="GAA4839844.1"/>
    </source>
</evidence>
<keyword evidence="1" id="KW-0175">Coiled coil</keyword>
<evidence type="ECO:0000256" key="1">
    <source>
        <dbReference type="SAM" id="Coils"/>
    </source>
</evidence>
<reference evidence="4" key="1">
    <citation type="journal article" date="2019" name="Int. J. Syst. Evol. Microbiol.">
        <title>The Global Catalogue of Microorganisms (GCM) 10K type strain sequencing project: providing services to taxonomists for standard genome sequencing and annotation.</title>
        <authorList>
            <consortium name="The Broad Institute Genomics Platform"/>
            <consortium name="The Broad Institute Genome Sequencing Center for Infectious Disease"/>
            <person name="Wu L."/>
            <person name="Ma J."/>
        </authorList>
    </citation>
    <scope>NUCLEOTIDE SEQUENCE [LARGE SCALE GENOMIC DNA]</scope>
    <source>
        <strain evidence="4">JCM 18326</strain>
    </source>
</reference>
<protein>
    <submittedName>
        <fullName evidence="3">Uncharacterized protein</fullName>
    </submittedName>
</protein>
<keyword evidence="2" id="KW-0812">Transmembrane</keyword>
<dbReference type="EMBL" id="BAABJX010000038">
    <property type="protein sequence ID" value="GAA4839844.1"/>
    <property type="molecule type" value="Genomic_DNA"/>
</dbReference>
<accession>A0ABP9DDJ5</accession>